<keyword evidence="1" id="KW-0472">Membrane</keyword>
<feature type="transmembrane region" description="Helical" evidence="1">
    <location>
        <begin position="60"/>
        <end position="88"/>
    </location>
</feature>
<evidence type="ECO:0000256" key="1">
    <source>
        <dbReference type="SAM" id="Phobius"/>
    </source>
</evidence>
<protein>
    <submittedName>
        <fullName evidence="2">Uncharacterized protein</fullName>
    </submittedName>
</protein>
<evidence type="ECO:0000313" key="3">
    <source>
        <dbReference type="Proteomes" id="UP001466331"/>
    </source>
</evidence>
<organism evidence="2 3">
    <name type="scientific">Rarispira pelagica</name>
    <dbReference type="NCBI Taxonomy" id="3141764"/>
    <lineage>
        <taxon>Bacteria</taxon>
        <taxon>Pseudomonadati</taxon>
        <taxon>Spirochaetota</taxon>
        <taxon>Spirochaetia</taxon>
        <taxon>Winmispirales</taxon>
        <taxon>Winmispiraceae</taxon>
        <taxon>Rarispira</taxon>
    </lineage>
</organism>
<keyword evidence="3" id="KW-1185">Reference proteome</keyword>
<comment type="caution">
    <text evidence="2">The sequence shown here is derived from an EMBL/GenBank/DDBJ whole genome shotgun (WGS) entry which is preliminary data.</text>
</comment>
<keyword evidence="1" id="KW-0812">Transmembrane</keyword>
<name>A0ABU9UCL2_9SPIR</name>
<keyword evidence="1" id="KW-1133">Transmembrane helix</keyword>
<dbReference type="RefSeq" id="WP_420069685.1">
    <property type="nucleotide sequence ID" value="NZ_JBCHKQ010000002.1"/>
</dbReference>
<sequence>MSKEILFNTEKSGGDKVAQGFSIPPYDVPEDIVENARIRVRARLDRSIEKLKHRPTIRGVFVPIPVFVSLLMISIIGLGLIVGITVGFTSPVIASSSANNEDVMAVSVSGNKADLSKILDDSNSEDVVIELPSMDSTGIQGQPVFLRAGGGR</sequence>
<reference evidence="2 3" key="1">
    <citation type="submission" date="2024-03" db="EMBL/GenBank/DDBJ databases">
        <title>Ignisphaera cupida sp. nov., a hyperthermophilic hydrolytic archaeon from a hot spring of Kamchatka, and proposal of Ignisphaeraceae fam. nov.</title>
        <authorList>
            <person name="Podosokorskaya O.A."/>
            <person name="Elcheninov A.G."/>
            <person name="Maltseva A.I."/>
            <person name="Zayulina K.S."/>
            <person name="Novikov A."/>
            <person name="Merkel A.Y."/>
        </authorList>
    </citation>
    <scope>NUCLEOTIDE SEQUENCE [LARGE SCALE GENOMIC DNA]</scope>
    <source>
        <strain evidence="2 3">38H-sp</strain>
    </source>
</reference>
<proteinExistence type="predicted"/>
<dbReference type="EMBL" id="JBCHKQ010000002">
    <property type="protein sequence ID" value="MEM5948239.1"/>
    <property type="molecule type" value="Genomic_DNA"/>
</dbReference>
<dbReference type="Proteomes" id="UP001466331">
    <property type="component" value="Unassembled WGS sequence"/>
</dbReference>
<evidence type="ECO:0000313" key="2">
    <source>
        <dbReference type="EMBL" id="MEM5948239.1"/>
    </source>
</evidence>
<accession>A0ABU9UCL2</accession>
<gene>
    <name evidence="2" type="ORF">WKV44_06760</name>
</gene>